<evidence type="ECO:0000256" key="2">
    <source>
        <dbReference type="PROSITE-ProRule" id="PRU00591"/>
    </source>
</evidence>
<dbReference type="Gene3D" id="2.10.270.10">
    <property type="entry name" value="Cholin Binding"/>
    <property type="match status" value="1"/>
</dbReference>
<sequence length="252" mass="27877">MRKSIGKRIGALVLASVMAISASTTAFAGSWQQNETGWWYQNDDGSYPMNTWYQDTDGSWYFLDEQGYMISNCYRLIDGSYYAFGSDGRWTGVMFSDIYAGAWNANNYSNEWSGFHMNVPAGYQILTAGQTGTIDSTQSMVEFVVYAPDGTGSGIELEYVDAYDFPDGAATTAEYLVSMHSMMLALEGYTIEGVSTVNMGGKEYLKLSADGAGLVKRDLYCRKVGTHYFECVTAIYWLASQNAVDTLLANVY</sequence>
<comment type="caution">
    <text evidence="4">The sequence shown here is derived from an EMBL/GenBank/DDBJ whole genome shotgun (WGS) entry which is preliminary data.</text>
</comment>
<evidence type="ECO:0000256" key="1">
    <source>
        <dbReference type="ARBA" id="ARBA00022737"/>
    </source>
</evidence>
<evidence type="ECO:0000313" key="4">
    <source>
        <dbReference type="EMBL" id="HIT40996.1"/>
    </source>
</evidence>
<keyword evidence="1" id="KW-0677">Repeat</keyword>
<feature type="repeat" description="Cell wall-binding" evidence="2">
    <location>
        <begin position="49"/>
        <end position="69"/>
    </location>
</feature>
<dbReference type="EMBL" id="DVKS01000045">
    <property type="protein sequence ID" value="HIT40996.1"/>
    <property type="molecule type" value="Genomic_DNA"/>
</dbReference>
<dbReference type="AlphaFoldDB" id="A0A9D1GHT4"/>
<reference evidence="4" key="1">
    <citation type="submission" date="2020-10" db="EMBL/GenBank/DDBJ databases">
        <authorList>
            <person name="Gilroy R."/>
        </authorList>
    </citation>
    <scope>NUCLEOTIDE SEQUENCE</scope>
    <source>
        <strain evidence="4">CHK123-3438</strain>
    </source>
</reference>
<accession>A0A9D1GHT4</accession>
<proteinExistence type="predicted"/>
<dbReference type="PROSITE" id="PS51170">
    <property type="entry name" value="CW"/>
    <property type="match status" value="1"/>
</dbReference>
<feature type="chain" id="PRO_5039330094" evidence="3">
    <location>
        <begin position="29"/>
        <end position="252"/>
    </location>
</feature>
<name>A0A9D1GHT4_9FIRM</name>
<gene>
    <name evidence="4" type="ORF">IAB60_02665</name>
</gene>
<dbReference type="InterPro" id="IPR018337">
    <property type="entry name" value="Cell_wall/Cho-bd_repeat"/>
</dbReference>
<dbReference type="Proteomes" id="UP000886860">
    <property type="component" value="Unassembled WGS sequence"/>
</dbReference>
<dbReference type="SUPFAM" id="SSF69360">
    <property type="entry name" value="Cell wall binding repeat"/>
    <property type="match status" value="1"/>
</dbReference>
<organism evidence="4 5">
    <name type="scientific">Candidatus Caccovicinus merdipullorum</name>
    <dbReference type="NCBI Taxonomy" id="2840724"/>
    <lineage>
        <taxon>Bacteria</taxon>
        <taxon>Bacillati</taxon>
        <taxon>Bacillota</taxon>
        <taxon>Clostridia</taxon>
        <taxon>Eubacteriales</taxon>
        <taxon>Candidatus Caccovicinus</taxon>
    </lineage>
</organism>
<evidence type="ECO:0000313" key="5">
    <source>
        <dbReference type="Proteomes" id="UP000886860"/>
    </source>
</evidence>
<feature type="signal peptide" evidence="3">
    <location>
        <begin position="1"/>
        <end position="28"/>
    </location>
</feature>
<reference evidence="4" key="2">
    <citation type="journal article" date="2021" name="PeerJ">
        <title>Extensive microbial diversity within the chicken gut microbiome revealed by metagenomics and culture.</title>
        <authorList>
            <person name="Gilroy R."/>
            <person name="Ravi A."/>
            <person name="Getino M."/>
            <person name="Pursley I."/>
            <person name="Horton D.L."/>
            <person name="Alikhan N.F."/>
            <person name="Baker D."/>
            <person name="Gharbi K."/>
            <person name="Hall N."/>
            <person name="Watson M."/>
            <person name="Adriaenssens E.M."/>
            <person name="Foster-Nyarko E."/>
            <person name="Jarju S."/>
            <person name="Secka A."/>
            <person name="Antonio M."/>
            <person name="Oren A."/>
            <person name="Chaudhuri R.R."/>
            <person name="La Ragione R."/>
            <person name="Hildebrand F."/>
            <person name="Pallen M.J."/>
        </authorList>
    </citation>
    <scope>NUCLEOTIDE SEQUENCE</scope>
    <source>
        <strain evidence="4">CHK123-3438</strain>
    </source>
</reference>
<evidence type="ECO:0000256" key="3">
    <source>
        <dbReference type="SAM" id="SignalP"/>
    </source>
</evidence>
<keyword evidence="3" id="KW-0732">Signal</keyword>
<protein>
    <submittedName>
        <fullName evidence="4">Uncharacterized protein</fullName>
    </submittedName>
</protein>